<dbReference type="InterPro" id="IPR058245">
    <property type="entry name" value="NreC/VraR/RcsB-like_REC"/>
</dbReference>
<protein>
    <submittedName>
        <fullName evidence="2">Type ii/iv secretion system atpase tadz/cpae, associated with flp pilus assembly</fullName>
    </submittedName>
</protein>
<dbReference type="GO" id="GO:0000160">
    <property type="term" value="P:phosphorelay signal transduction system"/>
    <property type="evidence" value="ECO:0007669"/>
    <property type="project" value="InterPro"/>
</dbReference>
<dbReference type="GO" id="GO:0016887">
    <property type="term" value="F:ATP hydrolysis activity"/>
    <property type="evidence" value="ECO:0007669"/>
    <property type="project" value="TreeGrafter"/>
</dbReference>
<dbReference type="SMART" id="SM00448">
    <property type="entry name" value="REC"/>
    <property type="match status" value="1"/>
</dbReference>
<dbReference type="InterPro" id="IPR027417">
    <property type="entry name" value="P-loop_NTPase"/>
</dbReference>
<evidence type="ECO:0000313" key="2">
    <source>
        <dbReference type="EMBL" id="KUG04649.1"/>
    </source>
</evidence>
<dbReference type="PROSITE" id="PS50110">
    <property type="entry name" value="RESPONSE_REGULATORY"/>
    <property type="match status" value="1"/>
</dbReference>
<dbReference type="Gene3D" id="3.40.50.2300">
    <property type="match status" value="1"/>
</dbReference>
<dbReference type="AlphaFoldDB" id="A0A0W8E7Z4"/>
<dbReference type="PANTHER" id="PTHR43384">
    <property type="entry name" value="SEPTUM SITE-DETERMINING PROTEIN MIND HOMOLOG, CHLOROPLASTIC-RELATED"/>
    <property type="match status" value="1"/>
</dbReference>
<organism evidence="2">
    <name type="scientific">hydrocarbon metagenome</name>
    <dbReference type="NCBI Taxonomy" id="938273"/>
    <lineage>
        <taxon>unclassified sequences</taxon>
        <taxon>metagenomes</taxon>
        <taxon>ecological metagenomes</taxon>
    </lineage>
</organism>
<name>A0A0W8E7Z4_9ZZZZ</name>
<dbReference type="InterPro" id="IPR011006">
    <property type="entry name" value="CheY-like_superfamily"/>
</dbReference>
<dbReference type="GO" id="GO:0005829">
    <property type="term" value="C:cytosol"/>
    <property type="evidence" value="ECO:0007669"/>
    <property type="project" value="TreeGrafter"/>
</dbReference>
<accession>A0A0W8E7Z4</accession>
<dbReference type="SUPFAM" id="SSF52540">
    <property type="entry name" value="P-loop containing nucleoside triphosphate hydrolases"/>
    <property type="match status" value="1"/>
</dbReference>
<dbReference type="EMBL" id="LNQE01001843">
    <property type="protein sequence ID" value="KUG04649.1"/>
    <property type="molecule type" value="Genomic_DNA"/>
</dbReference>
<dbReference type="PANTHER" id="PTHR43384:SF13">
    <property type="entry name" value="SLR0110 PROTEIN"/>
    <property type="match status" value="1"/>
</dbReference>
<dbReference type="GO" id="GO:0051782">
    <property type="term" value="P:negative regulation of cell division"/>
    <property type="evidence" value="ECO:0007669"/>
    <property type="project" value="TreeGrafter"/>
</dbReference>
<dbReference type="InterPro" id="IPR001789">
    <property type="entry name" value="Sig_transdc_resp-reg_receiver"/>
</dbReference>
<dbReference type="Pfam" id="PF00072">
    <property type="entry name" value="Response_reg"/>
    <property type="match status" value="1"/>
</dbReference>
<dbReference type="SUPFAM" id="SSF52172">
    <property type="entry name" value="CheY-like"/>
    <property type="match status" value="1"/>
</dbReference>
<feature type="domain" description="Response regulatory" evidence="1">
    <location>
        <begin position="5"/>
        <end position="121"/>
    </location>
</feature>
<proteinExistence type="predicted"/>
<dbReference type="CDD" id="cd17535">
    <property type="entry name" value="REC_NarL-like"/>
    <property type="match status" value="1"/>
</dbReference>
<comment type="caution">
    <text evidence="2">The sequence shown here is derived from an EMBL/GenBank/DDBJ whole genome shotgun (WGS) entry which is preliminary data.</text>
</comment>
<dbReference type="GO" id="GO:0009898">
    <property type="term" value="C:cytoplasmic side of plasma membrane"/>
    <property type="evidence" value="ECO:0007669"/>
    <property type="project" value="TreeGrafter"/>
</dbReference>
<dbReference type="InterPro" id="IPR050625">
    <property type="entry name" value="ParA/MinD_ATPase"/>
</dbReference>
<dbReference type="InterPro" id="IPR002586">
    <property type="entry name" value="CobQ/CobB/MinD/ParA_Nub-bd_dom"/>
</dbReference>
<gene>
    <name evidence="2" type="ORF">ASZ90_017933</name>
</gene>
<evidence type="ECO:0000259" key="1">
    <source>
        <dbReference type="PROSITE" id="PS50110"/>
    </source>
</evidence>
<dbReference type="GO" id="GO:0005524">
    <property type="term" value="F:ATP binding"/>
    <property type="evidence" value="ECO:0007669"/>
    <property type="project" value="TreeGrafter"/>
</dbReference>
<sequence>MKTIRVLLADADQENREYLLNILEGDPDIDVIGEAERAGEVMELIAESKPEILIIDVNLADRDSLEVALDIKLDYPSTQVILIAEEEDIRLLKRAMQAGVREIMLRPLDVHELLSGIKQIAESYRRTMDSRKEIAESKEKIGLSKQQQVLKASQIITVFGNKGGVGKSIIAANLAVAAATRHKNEVALVDLDLQFGDISLMMNINPRKTIAELMQESGELTADLVDEYFYERSGVKVLSAPHKPELGELVTSFGVETVLKICRQMYSYTIVDTPTFLDDTTLTALEMSDVVLLLISLDIPTIKNIKKGIDILESLKMLPRTRLILNRSSSLSVGLEPGDVEKVLGMKIAASIPSDFKITVSSVNRGTPFLNMSPKAPISRSIMELFDTIDQSK</sequence>
<reference evidence="2" key="1">
    <citation type="journal article" date="2015" name="Proc. Natl. Acad. Sci. U.S.A.">
        <title>Networks of energetic and metabolic interactions define dynamics in microbial communities.</title>
        <authorList>
            <person name="Embree M."/>
            <person name="Liu J.K."/>
            <person name="Al-Bassam M.M."/>
            <person name="Zengler K."/>
        </authorList>
    </citation>
    <scope>NUCLEOTIDE SEQUENCE</scope>
</reference>
<dbReference type="Gene3D" id="3.40.50.300">
    <property type="entry name" value="P-loop containing nucleotide triphosphate hydrolases"/>
    <property type="match status" value="1"/>
</dbReference>
<dbReference type="Pfam" id="PF01656">
    <property type="entry name" value="CbiA"/>
    <property type="match status" value="1"/>
</dbReference>